<dbReference type="OMA" id="HGNDYLM"/>
<feature type="region of interest" description="Disordered" evidence="1">
    <location>
        <begin position="43"/>
        <end position="63"/>
    </location>
</feature>
<feature type="compositionally biased region" description="Basic residues" evidence="1">
    <location>
        <begin position="47"/>
        <end position="59"/>
    </location>
</feature>
<dbReference type="AlphaFoldDB" id="A0A0E0N6L1"/>
<name>A0A0E0N6L1_ORYRU</name>
<protein>
    <submittedName>
        <fullName evidence="2">Uncharacterized protein</fullName>
    </submittedName>
</protein>
<organism evidence="2 3">
    <name type="scientific">Oryza rufipogon</name>
    <name type="common">Brownbeard rice</name>
    <name type="synonym">Asian wild rice</name>
    <dbReference type="NCBI Taxonomy" id="4529"/>
    <lineage>
        <taxon>Eukaryota</taxon>
        <taxon>Viridiplantae</taxon>
        <taxon>Streptophyta</taxon>
        <taxon>Embryophyta</taxon>
        <taxon>Tracheophyta</taxon>
        <taxon>Spermatophyta</taxon>
        <taxon>Magnoliopsida</taxon>
        <taxon>Liliopsida</taxon>
        <taxon>Poales</taxon>
        <taxon>Poaceae</taxon>
        <taxon>BOP clade</taxon>
        <taxon>Oryzoideae</taxon>
        <taxon>Oryzeae</taxon>
        <taxon>Oryzinae</taxon>
        <taxon>Oryza</taxon>
    </lineage>
</organism>
<dbReference type="Proteomes" id="UP000008022">
    <property type="component" value="Unassembled WGS sequence"/>
</dbReference>
<reference evidence="3" key="1">
    <citation type="submission" date="2013-06" db="EMBL/GenBank/DDBJ databases">
        <authorList>
            <person name="Zhao Q."/>
        </authorList>
    </citation>
    <scope>NUCLEOTIDE SEQUENCE</scope>
    <source>
        <strain evidence="3">cv. W1943</strain>
    </source>
</reference>
<evidence type="ECO:0000313" key="2">
    <source>
        <dbReference type="EnsemblPlants" id="ORUFI01G44710.1"/>
    </source>
</evidence>
<proteinExistence type="predicted"/>
<dbReference type="eggNOG" id="ENOG502R3IY">
    <property type="taxonomic scope" value="Eukaryota"/>
</dbReference>
<keyword evidence="3" id="KW-1185">Reference proteome</keyword>
<sequence>MAHYQEVDYCSEEVRSVTPTGGFLGRGGVQQQHVVKETFQEIDRSGSGRHHHNHNHNHNHGNDYLMVRETKVEEDFNTCTGEFRERKQSFLLKSD</sequence>
<evidence type="ECO:0000256" key="1">
    <source>
        <dbReference type="SAM" id="MobiDB-lite"/>
    </source>
</evidence>
<reference evidence="2" key="2">
    <citation type="submission" date="2015-06" db="UniProtKB">
        <authorList>
            <consortium name="EnsemblPlants"/>
        </authorList>
    </citation>
    <scope>IDENTIFICATION</scope>
</reference>
<accession>A0A0E0N6L1</accession>
<dbReference type="EnsemblPlants" id="ORUFI01G44710.1">
    <property type="protein sequence ID" value="ORUFI01G44710.1"/>
    <property type="gene ID" value="ORUFI01G44710"/>
</dbReference>
<dbReference type="Gramene" id="ORUFI01G44710.1">
    <property type="protein sequence ID" value="ORUFI01G44710.1"/>
    <property type="gene ID" value="ORUFI01G44710"/>
</dbReference>
<evidence type="ECO:0000313" key="3">
    <source>
        <dbReference type="Proteomes" id="UP000008022"/>
    </source>
</evidence>
<dbReference type="HOGENOM" id="CLU_2486603_0_0_1"/>